<proteinExistence type="predicted"/>
<dbReference type="PANTHER" id="PTHR24183:SF1">
    <property type="entry name" value="FIBRONECTIN TYPE 3 AND ANKYRIN REPEAT DOMAINS PROTEIN 1"/>
    <property type="match status" value="1"/>
</dbReference>
<keyword evidence="2" id="KW-1185">Reference proteome</keyword>
<reference evidence="1 2" key="1">
    <citation type="submission" date="2020-06" db="EMBL/GenBank/DDBJ databases">
        <authorList>
            <person name="Li R."/>
            <person name="Bekaert M."/>
        </authorList>
    </citation>
    <scope>NUCLEOTIDE SEQUENCE [LARGE SCALE GENOMIC DNA]</scope>
    <source>
        <strain evidence="2">wild</strain>
    </source>
</reference>
<dbReference type="Gene3D" id="1.25.40.20">
    <property type="entry name" value="Ankyrin repeat-containing domain"/>
    <property type="match status" value="1"/>
</dbReference>
<gene>
    <name evidence="1" type="ORF">MCOR_51199</name>
</gene>
<sequence length="187" mass="20632">MEKNTMLLKALTSCDIKLAKILIEGGVNLNIKNPAGQTPLMIACLMNVDVNKKIQVIKCLLRNNVDMYETDGSGRNAMMYAIHSKSTEIIEMICKELIIVLIVAITSQCVLGQLGAGTAAQATAAGPASLNQQQMMMLKAMASRNMASQRRRPQMNPLMKMMIMRQLMAGEMEGPMMFMMLRSLMAQ</sequence>
<dbReference type="AlphaFoldDB" id="A0A6J8EFN7"/>
<name>A0A6J8EFN7_MYTCO</name>
<evidence type="ECO:0000313" key="2">
    <source>
        <dbReference type="Proteomes" id="UP000507470"/>
    </source>
</evidence>
<protein>
    <submittedName>
        <fullName evidence="1">Uncharacterized protein</fullName>
    </submittedName>
</protein>
<dbReference type="OrthoDB" id="6122954at2759"/>
<dbReference type="InterPro" id="IPR002110">
    <property type="entry name" value="Ankyrin_rpt"/>
</dbReference>
<dbReference type="EMBL" id="CACVKT020008950">
    <property type="protein sequence ID" value="CAC5418786.1"/>
    <property type="molecule type" value="Genomic_DNA"/>
</dbReference>
<dbReference type="GO" id="GO:0042981">
    <property type="term" value="P:regulation of apoptotic process"/>
    <property type="evidence" value="ECO:0007669"/>
    <property type="project" value="TreeGrafter"/>
</dbReference>
<dbReference type="SMART" id="SM00248">
    <property type="entry name" value="ANK"/>
    <property type="match status" value="3"/>
</dbReference>
<dbReference type="Proteomes" id="UP000507470">
    <property type="component" value="Unassembled WGS sequence"/>
</dbReference>
<organism evidence="1 2">
    <name type="scientific">Mytilus coruscus</name>
    <name type="common">Sea mussel</name>
    <dbReference type="NCBI Taxonomy" id="42192"/>
    <lineage>
        <taxon>Eukaryota</taxon>
        <taxon>Metazoa</taxon>
        <taxon>Spiralia</taxon>
        <taxon>Lophotrochozoa</taxon>
        <taxon>Mollusca</taxon>
        <taxon>Bivalvia</taxon>
        <taxon>Autobranchia</taxon>
        <taxon>Pteriomorphia</taxon>
        <taxon>Mytilida</taxon>
        <taxon>Mytiloidea</taxon>
        <taxon>Mytilidae</taxon>
        <taxon>Mytilinae</taxon>
        <taxon>Mytilus</taxon>
    </lineage>
</organism>
<dbReference type="Pfam" id="PF12796">
    <property type="entry name" value="Ank_2"/>
    <property type="match status" value="1"/>
</dbReference>
<dbReference type="PANTHER" id="PTHR24183">
    <property type="entry name" value="FIBRONECTIN TYPE 3 AND ANKYRIN REPEAT DOMAINS PROTEIN 1"/>
    <property type="match status" value="1"/>
</dbReference>
<dbReference type="GO" id="GO:0005634">
    <property type="term" value="C:nucleus"/>
    <property type="evidence" value="ECO:0007669"/>
    <property type="project" value="TreeGrafter"/>
</dbReference>
<evidence type="ECO:0000313" key="1">
    <source>
        <dbReference type="EMBL" id="CAC5418786.1"/>
    </source>
</evidence>
<accession>A0A6J8EFN7</accession>
<dbReference type="SUPFAM" id="SSF48403">
    <property type="entry name" value="Ankyrin repeat"/>
    <property type="match status" value="1"/>
</dbReference>
<dbReference type="InterPro" id="IPR036770">
    <property type="entry name" value="Ankyrin_rpt-contain_sf"/>
</dbReference>